<dbReference type="EC" id="2.5.1.48" evidence="8"/>
<dbReference type="PROSITE" id="PS00868">
    <property type="entry name" value="CYS_MET_METAB_PP"/>
    <property type="match status" value="1"/>
</dbReference>
<evidence type="ECO:0000256" key="2">
    <source>
        <dbReference type="ARBA" id="ARBA00009077"/>
    </source>
</evidence>
<dbReference type="FunFam" id="3.40.640.10:FF:000035">
    <property type="entry name" value="O-succinylhomoserine sulfhydrylase"/>
    <property type="match status" value="1"/>
</dbReference>
<name>A0A6J4VR97_9BACT</name>
<keyword evidence="4 5" id="KW-0663">Pyridoxal phosphate</keyword>
<protein>
    <submittedName>
        <fullName evidence="8">O-acetylhomoserine sulfhydrylase / O-succinylhomoserine sulfhydrylase</fullName>
        <ecNumber evidence="8">2.5.1.48</ecNumber>
        <ecNumber evidence="8">2.5.1.49</ecNumber>
    </submittedName>
</protein>
<dbReference type="PANTHER" id="PTHR43797:SF2">
    <property type="entry name" value="HOMOCYSTEINE_CYSTEINE SYNTHASE"/>
    <property type="match status" value="1"/>
</dbReference>
<dbReference type="SUPFAM" id="SSF53383">
    <property type="entry name" value="PLP-dependent transferases"/>
    <property type="match status" value="1"/>
</dbReference>
<evidence type="ECO:0000256" key="1">
    <source>
        <dbReference type="ARBA" id="ARBA00001933"/>
    </source>
</evidence>
<evidence type="ECO:0000256" key="5">
    <source>
        <dbReference type="PIRSR" id="PIRSR001434-2"/>
    </source>
</evidence>
<dbReference type="GO" id="GO:0030170">
    <property type="term" value="F:pyridoxal phosphate binding"/>
    <property type="evidence" value="ECO:0007669"/>
    <property type="project" value="InterPro"/>
</dbReference>
<dbReference type="GO" id="GO:0004124">
    <property type="term" value="F:cysteine synthase activity"/>
    <property type="evidence" value="ECO:0007669"/>
    <property type="project" value="TreeGrafter"/>
</dbReference>
<evidence type="ECO:0000256" key="4">
    <source>
        <dbReference type="ARBA" id="ARBA00022898"/>
    </source>
</evidence>
<feature type="region of interest" description="Disordered" evidence="7">
    <location>
        <begin position="452"/>
        <end position="492"/>
    </location>
</feature>
<dbReference type="PIRSF" id="PIRSF001434">
    <property type="entry name" value="CGS"/>
    <property type="match status" value="1"/>
</dbReference>
<dbReference type="PANTHER" id="PTHR43797">
    <property type="entry name" value="HOMOCYSTEINE/CYSTEINE SYNTHASE"/>
    <property type="match status" value="1"/>
</dbReference>
<dbReference type="InterPro" id="IPR015422">
    <property type="entry name" value="PyrdxlP-dep_Trfase_small"/>
</dbReference>
<dbReference type="InterPro" id="IPR006235">
    <property type="entry name" value="OAc-hSer/O-AcSer_sulfhydrylase"/>
</dbReference>
<evidence type="ECO:0000256" key="7">
    <source>
        <dbReference type="SAM" id="MobiDB-lite"/>
    </source>
</evidence>
<keyword evidence="3 8" id="KW-0808">Transferase</keyword>
<dbReference type="GO" id="GO:0006535">
    <property type="term" value="P:cysteine biosynthetic process from serine"/>
    <property type="evidence" value="ECO:0007669"/>
    <property type="project" value="TreeGrafter"/>
</dbReference>
<comment type="similarity">
    <text evidence="2 6">Belongs to the trans-sulfuration enzymes family.</text>
</comment>
<sequence>MDDRTRHPLDPATATNGHRPDSGADDDRVFGFDTLAVHAGQRPDPTTGARAMPIYQTSSYVFEDTDHAAELFALQRFGNIYTRIMNPTTAAFEERIAALEGGIGALAVASGQAAQFIALATLLGPGDRIVAANNLYGGTYTQLDVTLRRWGVDVVFVDPSDPENFRRAVTPTTKALYAETIGNPRIDVLDIAAVAAVAREAGVPLVVDNTFATPYLCRPLEHGADIVVESATKFIGGHGTSIGGVIVESGRFPWDNGRFPGMTEPSPGYHGIRFFETFGEYGYLMKARVENLRDLGPALSPFNSFLFLQGLETLPVRMERHCRNAETVAAFLAAHPAVGWVAYPGLPDSPYRGLAARYLPRGAGAVFTFGVGGDREIGARFIEELQLVSHLANIGDAKTLIIHPASTTHQQLTDEQQIAAGVAPDLVRISVGLEDPADVCWDLDRALRRATQSGGAGRGRTLRSEGAEEVEEHVPEGIEAPGADVAAAAMGD</sequence>
<reference evidence="8" key="1">
    <citation type="submission" date="2020-02" db="EMBL/GenBank/DDBJ databases">
        <authorList>
            <person name="Meier V. D."/>
        </authorList>
    </citation>
    <scope>NUCLEOTIDE SEQUENCE</scope>
    <source>
        <strain evidence="8">AVDCRST_MAG19</strain>
    </source>
</reference>
<dbReference type="Pfam" id="PF01053">
    <property type="entry name" value="Cys_Met_Meta_PP"/>
    <property type="match status" value="1"/>
</dbReference>
<dbReference type="CDD" id="cd00614">
    <property type="entry name" value="CGS_like"/>
    <property type="match status" value="1"/>
</dbReference>
<dbReference type="GO" id="GO:0019346">
    <property type="term" value="P:transsulfuration"/>
    <property type="evidence" value="ECO:0007669"/>
    <property type="project" value="InterPro"/>
</dbReference>
<feature type="compositionally biased region" description="Basic and acidic residues" evidence="7">
    <location>
        <begin position="462"/>
        <end position="476"/>
    </location>
</feature>
<dbReference type="GO" id="GO:0003961">
    <property type="term" value="F:O-acetylhomoserine aminocarboxypropyltransferase activity"/>
    <property type="evidence" value="ECO:0007669"/>
    <property type="project" value="UniProtKB-EC"/>
</dbReference>
<dbReference type="NCBIfam" id="TIGR01326">
    <property type="entry name" value="OAH_OAS_sulfhy"/>
    <property type="match status" value="1"/>
</dbReference>
<dbReference type="GO" id="GO:0071269">
    <property type="term" value="P:L-homocysteine biosynthetic process"/>
    <property type="evidence" value="ECO:0007669"/>
    <property type="project" value="TreeGrafter"/>
</dbReference>
<proteinExistence type="inferred from homology"/>
<comment type="cofactor">
    <cofactor evidence="1 6">
        <name>pyridoxal 5'-phosphate</name>
        <dbReference type="ChEBI" id="CHEBI:597326"/>
    </cofactor>
</comment>
<feature type="compositionally biased region" description="Low complexity" evidence="7">
    <location>
        <begin position="477"/>
        <end position="492"/>
    </location>
</feature>
<dbReference type="GO" id="GO:0005737">
    <property type="term" value="C:cytoplasm"/>
    <property type="evidence" value="ECO:0007669"/>
    <property type="project" value="TreeGrafter"/>
</dbReference>
<feature type="region of interest" description="Disordered" evidence="7">
    <location>
        <begin position="1"/>
        <end position="25"/>
    </location>
</feature>
<gene>
    <name evidence="8" type="ORF">AVDCRST_MAG19-4533</name>
</gene>
<dbReference type="AlphaFoldDB" id="A0A6J4VR97"/>
<dbReference type="Gene3D" id="3.90.1150.10">
    <property type="entry name" value="Aspartate Aminotransferase, domain 1"/>
    <property type="match status" value="1"/>
</dbReference>
<dbReference type="GO" id="GO:0003962">
    <property type="term" value="F:cystathionine gamma-synthase activity"/>
    <property type="evidence" value="ECO:0007669"/>
    <property type="project" value="UniProtKB-EC"/>
</dbReference>
<evidence type="ECO:0000256" key="3">
    <source>
        <dbReference type="ARBA" id="ARBA00022679"/>
    </source>
</evidence>
<dbReference type="InterPro" id="IPR015421">
    <property type="entry name" value="PyrdxlP-dep_Trfase_major"/>
</dbReference>
<accession>A0A6J4VR97</accession>
<dbReference type="InterPro" id="IPR015424">
    <property type="entry name" value="PyrdxlP-dep_Trfase"/>
</dbReference>
<dbReference type="InterPro" id="IPR054542">
    <property type="entry name" value="Cys_met_metab_PP"/>
</dbReference>
<feature type="modified residue" description="N6-(pyridoxal phosphate)lysine" evidence="5">
    <location>
        <position position="233"/>
    </location>
</feature>
<dbReference type="Gene3D" id="3.40.640.10">
    <property type="entry name" value="Type I PLP-dependent aspartate aminotransferase-like (Major domain)"/>
    <property type="match status" value="1"/>
</dbReference>
<dbReference type="EC" id="2.5.1.49" evidence="8"/>
<evidence type="ECO:0000313" key="8">
    <source>
        <dbReference type="EMBL" id="CAA9585516.1"/>
    </source>
</evidence>
<dbReference type="InterPro" id="IPR000277">
    <property type="entry name" value="Cys/Met-Metab_PyrdxlP-dep_enz"/>
</dbReference>
<organism evidence="8">
    <name type="scientific">uncultured Thermomicrobiales bacterium</name>
    <dbReference type="NCBI Taxonomy" id="1645740"/>
    <lineage>
        <taxon>Bacteria</taxon>
        <taxon>Pseudomonadati</taxon>
        <taxon>Thermomicrobiota</taxon>
        <taxon>Thermomicrobia</taxon>
        <taxon>Thermomicrobiales</taxon>
        <taxon>environmental samples</taxon>
    </lineage>
</organism>
<dbReference type="EMBL" id="CADCWL010000251">
    <property type="protein sequence ID" value="CAA9585516.1"/>
    <property type="molecule type" value="Genomic_DNA"/>
</dbReference>
<evidence type="ECO:0000256" key="6">
    <source>
        <dbReference type="RuleBase" id="RU362118"/>
    </source>
</evidence>